<dbReference type="AlphaFoldDB" id="A0A6J7ERX4"/>
<gene>
    <name evidence="1" type="ORF">UFOPK3402_01874</name>
</gene>
<name>A0A6J7ERX4_9ZZZZ</name>
<accession>A0A6J7ERX4</accession>
<dbReference type="EMBL" id="CAFBLS010000302">
    <property type="protein sequence ID" value="CAB4886217.1"/>
    <property type="molecule type" value="Genomic_DNA"/>
</dbReference>
<protein>
    <submittedName>
        <fullName evidence="1">Unannotated protein</fullName>
    </submittedName>
</protein>
<organism evidence="1">
    <name type="scientific">freshwater metagenome</name>
    <dbReference type="NCBI Taxonomy" id="449393"/>
    <lineage>
        <taxon>unclassified sequences</taxon>
        <taxon>metagenomes</taxon>
        <taxon>ecological metagenomes</taxon>
    </lineage>
</organism>
<sequence length="103" mass="10844">MPEVADRSPAEGFERELDRVVDRLRGMLVSRLADPADRAFAASQALLALTAGNAGAHDLPRIADHAAGDQLAVIGHDFAAGQPSDEQYAAATALLADLRRSLP</sequence>
<proteinExistence type="predicted"/>
<reference evidence="1" key="1">
    <citation type="submission" date="2020-05" db="EMBL/GenBank/DDBJ databases">
        <authorList>
            <person name="Chiriac C."/>
            <person name="Salcher M."/>
            <person name="Ghai R."/>
            <person name="Kavagutti S V."/>
        </authorList>
    </citation>
    <scope>NUCLEOTIDE SEQUENCE</scope>
</reference>
<evidence type="ECO:0000313" key="1">
    <source>
        <dbReference type="EMBL" id="CAB4886217.1"/>
    </source>
</evidence>